<reference evidence="1 2" key="1">
    <citation type="submission" date="2014-08" db="EMBL/GenBank/DDBJ databases">
        <authorList>
            <person name="Bunnell A."/>
            <person name="Chain P.S."/>
            <person name="Chertkov O."/>
            <person name="Currie B.J."/>
            <person name="Daligault H.E."/>
            <person name="Davenport K.W."/>
            <person name="Davis C."/>
            <person name="Gleasner C.D."/>
            <person name="Johnson S.L."/>
            <person name="Kaestli M."/>
            <person name="Koren S."/>
            <person name="Kunde Y.A."/>
            <person name="Mayo M."/>
            <person name="McMurry K.K."/>
            <person name="Price E.P."/>
            <person name="Reitenga K.G."/>
            <person name="Robison R."/>
            <person name="Rosovitz M.J."/>
            <person name="Sarovich D.S."/>
            <person name="Teshima H."/>
        </authorList>
    </citation>
    <scope>NUCLEOTIDE SEQUENCE [LARGE SCALE GENOMIC DNA]</scope>
    <source>
        <strain evidence="1 2">MSHR44</strain>
    </source>
</reference>
<organism evidence="1 2">
    <name type="scientific">Burkholderia pseudomallei</name>
    <name type="common">Pseudomonas pseudomallei</name>
    <dbReference type="NCBI Taxonomy" id="28450"/>
    <lineage>
        <taxon>Bacteria</taxon>
        <taxon>Pseudomonadati</taxon>
        <taxon>Pseudomonadota</taxon>
        <taxon>Betaproteobacteria</taxon>
        <taxon>Burkholderiales</taxon>
        <taxon>Burkholderiaceae</taxon>
        <taxon>Burkholderia</taxon>
        <taxon>pseudomallei group</taxon>
    </lineage>
</organism>
<evidence type="ECO:0000313" key="2">
    <source>
        <dbReference type="Proteomes" id="UP000030475"/>
    </source>
</evidence>
<dbReference type="EMBL" id="JQIM01000010">
    <property type="protein sequence ID" value="KGX06388.1"/>
    <property type="molecule type" value="Genomic_DNA"/>
</dbReference>
<name>A0AA44LYB1_BURPE</name>
<comment type="caution">
    <text evidence="1">The sequence shown here is derived from an EMBL/GenBank/DDBJ whole genome shotgun (WGS) entry which is preliminary data.</text>
</comment>
<evidence type="ECO:0000313" key="1">
    <source>
        <dbReference type="EMBL" id="KGX06388.1"/>
    </source>
</evidence>
<protein>
    <submittedName>
        <fullName evidence="1">Uncharacterized protein</fullName>
    </submittedName>
</protein>
<dbReference type="AlphaFoldDB" id="A0AA44LYB1"/>
<accession>A0AA44LYB1</accession>
<proteinExistence type="predicted"/>
<dbReference type="Proteomes" id="UP000030475">
    <property type="component" value="Unassembled WGS sequence"/>
</dbReference>
<gene>
    <name evidence="1" type="ORF">Y036_3286</name>
</gene>
<sequence>MQRFMPGMGCCRVAREQVQLCCERPYQLACGIAALAYRIEVAPEQAGRLFVSLISTFPDRVALFIERAALSCAALPTKGERHAFRNQILGRLSAADLAMFDELMSAEWHRLRAKRITGGAN</sequence>